<dbReference type="RefSeq" id="WP_132744127.1">
    <property type="nucleotide sequence ID" value="NZ_SLXK01000004.1"/>
</dbReference>
<feature type="domain" description="MoaF C-terminal" evidence="2">
    <location>
        <begin position="156"/>
        <end position="268"/>
    </location>
</feature>
<dbReference type="Pfam" id="PF17409">
    <property type="entry name" value="MoaF_C"/>
    <property type="match status" value="1"/>
</dbReference>
<dbReference type="Proteomes" id="UP000295416">
    <property type="component" value="Unassembled WGS sequence"/>
</dbReference>
<dbReference type="InterPro" id="IPR024724">
    <property type="entry name" value="MoaF_N"/>
</dbReference>
<organism evidence="3 4">
    <name type="scientific">Scopulibacillus darangshiensis</name>
    <dbReference type="NCBI Taxonomy" id="442528"/>
    <lineage>
        <taxon>Bacteria</taxon>
        <taxon>Bacillati</taxon>
        <taxon>Bacillota</taxon>
        <taxon>Bacilli</taxon>
        <taxon>Bacillales</taxon>
        <taxon>Sporolactobacillaceae</taxon>
        <taxon>Scopulibacillus</taxon>
    </lineage>
</organism>
<dbReference type="AlphaFoldDB" id="A0A4R2P963"/>
<dbReference type="EMBL" id="SLXK01000004">
    <property type="protein sequence ID" value="TCP30878.1"/>
    <property type="molecule type" value="Genomic_DNA"/>
</dbReference>
<sequence>MGVKDKDFISVGELSVGFSENMMQPTNRLVGKDFSLYSEGGKKYRLSVVDIETLKCVIEDGDNEEKVICAYTAVMPREDIYFIDFIVSYGETTSMSIVLDYRKKMATVISSILPAADELSIPIIERAKQGKPLTSVNVSIEHASMDSPWTEYTPKHEPTSDLIGKTIEFVYSSKDAYQHTYLNEDSYTWHCIAGNEKGLCDTDQCFYYKLDDKLYLFIWLEKVIPTAGIVIEDLDVMRSYGKIYGYESHQVGRVSNFPVGSYAKIINKVSSNRQL</sequence>
<accession>A0A4R2P963</accession>
<reference evidence="3 4" key="1">
    <citation type="submission" date="2019-03" db="EMBL/GenBank/DDBJ databases">
        <title>Genomic Encyclopedia of Type Strains, Phase IV (KMG-IV): sequencing the most valuable type-strain genomes for metagenomic binning, comparative biology and taxonomic classification.</title>
        <authorList>
            <person name="Goeker M."/>
        </authorList>
    </citation>
    <scope>NUCLEOTIDE SEQUENCE [LARGE SCALE GENOMIC DNA]</scope>
    <source>
        <strain evidence="3 4">DSM 19377</strain>
    </source>
</reference>
<evidence type="ECO:0000313" key="3">
    <source>
        <dbReference type="EMBL" id="TCP30878.1"/>
    </source>
</evidence>
<dbReference type="Pfam" id="PF10703">
    <property type="entry name" value="MoaF"/>
    <property type="match status" value="1"/>
</dbReference>
<evidence type="ECO:0000313" key="4">
    <source>
        <dbReference type="Proteomes" id="UP000295416"/>
    </source>
</evidence>
<feature type="domain" description="Molybdenum cofactor biosynthesis protein F N-terminal" evidence="1">
    <location>
        <begin position="7"/>
        <end position="114"/>
    </location>
</feature>
<dbReference type="InterPro" id="IPR012674">
    <property type="entry name" value="Calycin"/>
</dbReference>
<name>A0A4R2P963_9BACL</name>
<protein>
    <submittedName>
        <fullName evidence="3">Molybdenum cofactor biosynthesis protein F</fullName>
    </submittedName>
</protein>
<evidence type="ECO:0000259" key="1">
    <source>
        <dbReference type="Pfam" id="PF10703"/>
    </source>
</evidence>
<keyword evidence="4" id="KW-1185">Reference proteome</keyword>
<dbReference type="Gene3D" id="2.40.128.20">
    <property type="match status" value="1"/>
</dbReference>
<dbReference type="OrthoDB" id="2560583at2"/>
<dbReference type="InterPro" id="IPR035348">
    <property type="entry name" value="MoaF_C"/>
</dbReference>
<proteinExistence type="predicted"/>
<evidence type="ECO:0000259" key="2">
    <source>
        <dbReference type="Pfam" id="PF17409"/>
    </source>
</evidence>
<comment type="caution">
    <text evidence="3">The sequence shown here is derived from an EMBL/GenBank/DDBJ whole genome shotgun (WGS) entry which is preliminary data.</text>
</comment>
<gene>
    <name evidence="3" type="ORF">EV207_10457</name>
</gene>